<sequence length="47" mass="5591">MRILFSDEKFFDIDGVYNSQNDRVWAVDRADADEKGGIQQRRKFPQK</sequence>
<accession>A0A820BFP2</accession>
<name>A0A820BFP2_9BILA</name>
<keyword evidence="2" id="KW-1185">Reference proteome</keyword>
<dbReference type="AlphaFoldDB" id="A0A820BFP2"/>
<protein>
    <submittedName>
        <fullName evidence="1">Uncharacterized protein</fullName>
    </submittedName>
</protein>
<proteinExistence type="predicted"/>
<reference evidence="1" key="1">
    <citation type="submission" date="2021-02" db="EMBL/GenBank/DDBJ databases">
        <authorList>
            <person name="Nowell W R."/>
        </authorList>
    </citation>
    <scope>NUCLEOTIDE SEQUENCE</scope>
</reference>
<evidence type="ECO:0000313" key="2">
    <source>
        <dbReference type="Proteomes" id="UP000663866"/>
    </source>
</evidence>
<dbReference type="Proteomes" id="UP000663866">
    <property type="component" value="Unassembled WGS sequence"/>
</dbReference>
<evidence type="ECO:0000313" key="1">
    <source>
        <dbReference type="EMBL" id="CAF4198184.1"/>
    </source>
</evidence>
<dbReference type="EMBL" id="CAJOBG010006809">
    <property type="protein sequence ID" value="CAF4198184.1"/>
    <property type="molecule type" value="Genomic_DNA"/>
</dbReference>
<comment type="caution">
    <text evidence="1">The sequence shown here is derived from an EMBL/GenBank/DDBJ whole genome shotgun (WGS) entry which is preliminary data.</text>
</comment>
<feature type="non-terminal residue" evidence="1">
    <location>
        <position position="47"/>
    </location>
</feature>
<gene>
    <name evidence="1" type="ORF">OVN521_LOCUS26240</name>
</gene>
<organism evidence="1 2">
    <name type="scientific">Rotaria magnacalcarata</name>
    <dbReference type="NCBI Taxonomy" id="392030"/>
    <lineage>
        <taxon>Eukaryota</taxon>
        <taxon>Metazoa</taxon>
        <taxon>Spiralia</taxon>
        <taxon>Gnathifera</taxon>
        <taxon>Rotifera</taxon>
        <taxon>Eurotatoria</taxon>
        <taxon>Bdelloidea</taxon>
        <taxon>Philodinida</taxon>
        <taxon>Philodinidae</taxon>
        <taxon>Rotaria</taxon>
    </lineage>
</organism>